<evidence type="ECO:0000259" key="2">
    <source>
        <dbReference type="SMART" id="SM00382"/>
    </source>
</evidence>
<feature type="domain" description="AAA+ ATPase" evidence="2">
    <location>
        <begin position="564"/>
        <end position="692"/>
    </location>
</feature>
<dbReference type="PANTHER" id="PTHR23076:SF97">
    <property type="entry name" value="ATP-DEPENDENT ZINC METALLOPROTEASE YME1L1"/>
    <property type="match status" value="1"/>
</dbReference>
<dbReference type="InterPro" id="IPR003593">
    <property type="entry name" value="AAA+_ATPase"/>
</dbReference>
<feature type="domain" description="AAA+ ATPase" evidence="2">
    <location>
        <begin position="173"/>
        <end position="346"/>
    </location>
</feature>
<dbReference type="GO" id="GO:0016887">
    <property type="term" value="F:ATP hydrolysis activity"/>
    <property type="evidence" value="ECO:0007669"/>
    <property type="project" value="InterPro"/>
</dbReference>
<evidence type="ECO:0000313" key="3">
    <source>
        <dbReference type="EMBL" id="RUO45131.1"/>
    </source>
</evidence>
<dbReference type="Gene3D" id="1.10.8.60">
    <property type="match status" value="1"/>
</dbReference>
<dbReference type="SMART" id="SM00382">
    <property type="entry name" value="AAA"/>
    <property type="match status" value="2"/>
</dbReference>
<dbReference type="EMBL" id="PIPS01000001">
    <property type="protein sequence ID" value="RUO45131.1"/>
    <property type="molecule type" value="Genomic_DNA"/>
</dbReference>
<dbReference type="GO" id="GO:0005524">
    <property type="term" value="F:ATP binding"/>
    <property type="evidence" value="ECO:0007669"/>
    <property type="project" value="UniProtKB-KW"/>
</dbReference>
<reference evidence="4" key="1">
    <citation type="journal article" date="2018" name="Front. Microbiol.">
        <title>Genome-Based Analysis Reveals the Taxonomy and Diversity of the Family Idiomarinaceae.</title>
        <authorList>
            <person name="Liu Y."/>
            <person name="Lai Q."/>
            <person name="Shao Z."/>
        </authorList>
    </citation>
    <scope>NUCLEOTIDE SEQUENCE [LARGE SCALE GENOMIC DNA]</scope>
    <source>
        <strain evidence="4">SN-14</strain>
    </source>
</reference>
<dbReference type="InterPro" id="IPR000642">
    <property type="entry name" value="Peptidase_M41"/>
</dbReference>
<dbReference type="GO" id="GO:0004222">
    <property type="term" value="F:metalloendopeptidase activity"/>
    <property type="evidence" value="ECO:0007669"/>
    <property type="project" value="InterPro"/>
</dbReference>
<proteinExistence type="inferred from homology"/>
<dbReference type="GO" id="GO:0030163">
    <property type="term" value="P:protein catabolic process"/>
    <property type="evidence" value="ECO:0007669"/>
    <property type="project" value="TreeGrafter"/>
</dbReference>
<dbReference type="Pfam" id="PF00004">
    <property type="entry name" value="AAA"/>
    <property type="match status" value="1"/>
</dbReference>
<dbReference type="GO" id="GO:0006508">
    <property type="term" value="P:proteolysis"/>
    <property type="evidence" value="ECO:0007669"/>
    <property type="project" value="InterPro"/>
</dbReference>
<comment type="caution">
    <text evidence="3">The sequence shown here is derived from an EMBL/GenBank/DDBJ whole genome shotgun (WGS) entry which is preliminary data.</text>
</comment>
<name>A0AA94EGL8_9GAMM</name>
<gene>
    <name evidence="3" type="ORF">CWE23_03685</name>
</gene>
<evidence type="ECO:0000256" key="1">
    <source>
        <dbReference type="RuleBase" id="RU003651"/>
    </source>
</evidence>
<dbReference type="Gene3D" id="1.20.58.760">
    <property type="entry name" value="Peptidase M41"/>
    <property type="match status" value="1"/>
</dbReference>
<keyword evidence="4" id="KW-1185">Reference proteome</keyword>
<dbReference type="InterPro" id="IPR003959">
    <property type="entry name" value="ATPase_AAA_core"/>
</dbReference>
<dbReference type="InterPro" id="IPR037219">
    <property type="entry name" value="Peptidase_M41-like"/>
</dbReference>
<dbReference type="GO" id="GO:0004176">
    <property type="term" value="F:ATP-dependent peptidase activity"/>
    <property type="evidence" value="ECO:0007669"/>
    <property type="project" value="InterPro"/>
</dbReference>
<dbReference type="InterPro" id="IPR027417">
    <property type="entry name" value="P-loop_NTPase"/>
</dbReference>
<keyword evidence="1" id="KW-0547">Nucleotide-binding</keyword>
<dbReference type="AlphaFoldDB" id="A0AA94EGL8"/>
<protein>
    <recommendedName>
        <fullName evidence="2">AAA+ ATPase domain-containing protein</fullName>
    </recommendedName>
</protein>
<accession>A0AA94EGL8</accession>
<comment type="similarity">
    <text evidence="1">Belongs to the AAA ATPase family.</text>
</comment>
<dbReference type="Pfam" id="PF07724">
    <property type="entry name" value="AAA_2"/>
    <property type="match status" value="1"/>
</dbReference>
<dbReference type="Gene3D" id="3.40.50.300">
    <property type="entry name" value="P-loop containing nucleotide triphosphate hydrolases"/>
    <property type="match status" value="2"/>
</dbReference>
<dbReference type="Proteomes" id="UP000286680">
    <property type="component" value="Unassembled WGS sequence"/>
</dbReference>
<dbReference type="InterPro" id="IPR003960">
    <property type="entry name" value="ATPase_AAA_CS"/>
</dbReference>
<dbReference type="PROSITE" id="PS00674">
    <property type="entry name" value="AAA"/>
    <property type="match status" value="1"/>
</dbReference>
<sequence length="953" mass="106331">MNNPKSLSSIKLIKEFTRFKALLREKPEATIDDVLDVLAVFDVYEPDMFLWLEHGIDYGSSDQRESLFQAYQKLDREMTLPLNEAVTAFFNILAEDGQTETIAPEYAKTLDEQLMKAIEWAKEFSSPDLLTLQQQTRDVIKRIKTRIVGQDDAVEQLVKTYSSQQVSRLGQRPRAAALLVGPAQSGKGFLARVLASALADEDNPRPVFELDLSSLQSANQSAQIDGNEPTYSNARPGKLTSFVRENPRAVVVLKNMDMAEPNVISRLASIFTDGVLVDQFGFFKNNDLEAEQIAPPEVDFSRTLVIATTSCGQRLYDDRMFWQTYSDNRAQAISLLTSEIRAEQSSTRKAAATMLSMFADSDVIPFKRLSGADYELIFTRAAAQLVDDFTARYGIDIELEANDTQGLSRLLISCDLPHVSPQAVSMVLETEMLQLLLGNDEIALQGIKRVHIALSERSRETAQLIEQWADGADWLEQLLRRNQYLSYHWAVSVDGEQLHLTLTDALLNKHLQVQDIRGSGAIRLEIPDVSFADIAGHHAVKEQLQDVVDLLRHPEKISQYGGSVAKGMLLWGVPGTGKTMLAKALAKEAELPVISLVATEFSDVETTREVFARARRYAPSILFIDELDAVGSRDKNGHPALINTLLSEIDGFDTSLHEPVFIIAATNLPNSIDPALLRSGRIDLHIEVPNLDRDARAFFIDKILSLPVAEPVDRNALLDLSSGMTGADLMRTASKLAAHLACHEGRQLSEKHIIETLHQHRFGEVRTVQRSQQIRALIAYHEAGHAVVSSVLNPSKTITTINTLTRKNMEGFVAFNGDYDSNPQRRVTYTECLEDIAVYLAGRLSERQYAPRLEPCAGASDDLAKATQIAEYAITELGLDAELGSLSLRDLPGYYREAFTDKVVTRLHHWLQEAEALCQQTLVEHWSKVEKVANALMDQEIITGRQFYQLIED</sequence>
<dbReference type="PANTHER" id="PTHR23076">
    <property type="entry name" value="METALLOPROTEASE M41 FTSH"/>
    <property type="match status" value="1"/>
</dbReference>
<dbReference type="GO" id="GO:0005886">
    <property type="term" value="C:plasma membrane"/>
    <property type="evidence" value="ECO:0007669"/>
    <property type="project" value="TreeGrafter"/>
</dbReference>
<organism evidence="3 4">
    <name type="scientific">Idiomarina aquatica</name>
    <dbReference type="NCBI Taxonomy" id="1327752"/>
    <lineage>
        <taxon>Bacteria</taxon>
        <taxon>Pseudomonadati</taxon>
        <taxon>Pseudomonadota</taxon>
        <taxon>Gammaproteobacteria</taxon>
        <taxon>Alteromonadales</taxon>
        <taxon>Idiomarinaceae</taxon>
        <taxon>Idiomarina</taxon>
    </lineage>
</organism>
<keyword evidence="1" id="KW-0067">ATP-binding</keyword>
<evidence type="ECO:0000313" key="4">
    <source>
        <dbReference type="Proteomes" id="UP000286680"/>
    </source>
</evidence>
<dbReference type="SUPFAM" id="SSF140990">
    <property type="entry name" value="FtsH protease domain-like"/>
    <property type="match status" value="1"/>
</dbReference>
<dbReference type="Pfam" id="PF01434">
    <property type="entry name" value="Peptidase_M41"/>
    <property type="match status" value="1"/>
</dbReference>
<dbReference type="RefSeq" id="WP_126819514.1">
    <property type="nucleotide sequence ID" value="NZ_PIPS01000001.1"/>
</dbReference>
<dbReference type="SUPFAM" id="SSF52540">
    <property type="entry name" value="P-loop containing nucleoside triphosphate hydrolases"/>
    <property type="match status" value="2"/>
</dbReference>